<feature type="compositionally biased region" description="Basic and acidic residues" evidence="1">
    <location>
        <begin position="370"/>
        <end position="379"/>
    </location>
</feature>
<comment type="caution">
    <text evidence="2">The sequence shown here is derived from an EMBL/GenBank/DDBJ whole genome shotgun (WGS) entry which is preliminary data.</text>
</comment>
<proteinExistence type="predicted"/>
<organism evidence="2 3">
    <name type="scientific">Blattamonas nauphoetae</name>
    <dbReference type="NCBI Taxonomy" id="2049346"/>
    <lineage>
        <taxon>Eukaryota</taxon>
        <taxon>Metamonada</taxon>
        <taxon>Preaxostyla</taxon>
        <taxon>Oxymonadida</taxon>
        <taxon>Blattamonas</taxon>
    </lineage>
</organism>
<name>A0ABQ9WQA8_9EUKA</name>
<feature type="region of interest" description="Disordered" evidence="1">
    <location>
        <begin position="368"/>
        <end position="388"/>
    </location>
</feature>
<keyword evidence="3" id="KW-1185">Reference proteome</keyword>
<dbReference type="EMBL" id="JARBJD010000625">
    <property type="protein sequence ID" value="KAK2940676.1"/>
    <property type="molecule type" value="Genomic_DNA"/>
</dbReference>
<reference evidence="2 3" key="1">
    <citation type="journal article" date="2022" name="bioRxiv">
        <title>Genomics of Preaxostyla Flagellates Illuminates Evolutionary Transitions and the Path Towards Mitochondrial Loss.</title>
        <authorList>
            <person name="Novak L.V.F."/>
            <person name="Treitli S.C."/>
            <person name="Pyrih J."/>
            <person name="Halakuc P."/>
            <person name="Pipaliya S.V."/>
            <person name="Vacek V."/>
            <person name="Brzon O."/>
            <person name="Soukal P."/>
            <person name="Eme L."/>
            <person name="Dacks J.B."/>
            <person name="Karnkowska A."/>
            <person name="Elias M."/>
            <person name="Hampl V."/>
        </authorList>
    </citation>
    <scope>NUCLEOTIDE SEQUENCE [LARGE SCALE GENOMIC DNA]</scope>
    <source>
        <strain evidence="2">NAU3</strain>
        <tissue evidence="2">Gut</tissue>
    </source>
</reference>
<accession>A0ABQ9WQA8</accession>
<evidence type="ECO:0000313" key="3">
    <source>
        <dbReference type="Proteomes" id="UP001281761"/>
    </source>
</evidence>
<protein>
    <recommendedName>
        <fullName evidence="4">Adhesin domain-containing protein</fullName>
    </recommendedName>
</protein>
<evidence type="ECO:0000313" key="2">
    <source>
        <dbReference type="EMBL" id="KAK2940676.1"/>
    </source>
</evidence>
<evidence type="ECO:0000256" key="1">
    <source>
        <dbReference type="SAM" id="MobiDB-lite"/>
    </source>
</evidence>
<evidence type="ECO:0008006" key="4">
    <source>
        <dbReference type="Google" id="ProtNLM"/>
    </source>
</evidence>
<sequence length="388" mass="42005">MPVGSFQVEVIDSLDQSQTKIELTIAISDVSDTTAVIRESVGEAKTLKYGHSYDIVGMSSADIDVSIPSSLSFFVPNLPHFESISVSPTHSALQSSSPLSGSNFVGSYAVKLNSGFSFVIAASSPTQAASSEVLLGCLNNHIHLITVSLVFGEAWSIARHSTKADRADIICEFSFNRLDTLLWREESTMFIHTNHDFRQDDRSFSNGGNHEPTLTIPSSVSMGDEKGMVVVRDATLDIVDVGVDIESTLSSFIFLSAIDSTIVLKDGSFSGHPSVNSPLTNDDEEEENDVCGWSSGILQLDNSSTKITFTVLSNLSQGAVNMKGGTLKIDTSTFHDNIPTISSFLSARRNIHCSENGLIEIGSLNGEMEQATRNRDSSRRKTAQSHRR</sequence>
<gene>
    <name evidence="2" type="ORF">BLNAU_24407</name>
</gene>
<dbReference type="Proteomes" id="UP001281761">
    <property type="component" value="Unassembled WGS sequence"/>
</dbReference>